<gene>
    <name evidence="1" type="ORF">ECRASSUSDP1_LOCUS11547</name>
</gene>
<dbReference type="AlphaFoldDB" id="A0AAD1XBJ1"/>
<comment type="caution">
    <text evidence="1">The sequence shown here is derived from an EMBL/GenBank/DDBJ whole genome shotgun (WGS) entry which is preliminary data.</text>
</comment>
<keyword evidence="2" id="KW-1185">Reference proteome</keyword>
<proteinExistence type="predicted"/>
<dbReference type="EMBL" id="CAMPGE010011403">
    <property type="protein sequence ID" value="CAI2370239.1"/>
    <property type="molecule type" value="Genomic_DNA"/>
</dbReference>
<name>A0AAD1XBJ1_EUPCR</name>
<dbReference type="Proteomes" id="UP001295684">
    <property type="component" value="Unassembled WGS sequence"/>
</dbReference>
<evidence type="ECO:0000313" key="1">
    <source>
        <dbReference type="EMBL" id="CAI2370239.1"/>
    </source>
</evidence>
<evidence type="ECO:0000313" key="2">
    <source>
        <dbReference type="Proteomes" id="UP001295684"/>
    </source>
</evidence>
<sequence>MISPQKRCRLNILKQNSAERCKIQHQKLLKGKKDLLCYTQKAIEKNTSEYKKSYSPIFRPLTSKVAGCLIKRSNFITGVTNSLVPDPYLYKKTQQKYSVYQDEIIFRSKTSSISKSFRKSRQDFNTTIPSRLKRINYSIE</sequence>
<reference evidence="1" key="1">
    <citation type="submission" date="2023-07" db="EMBL/GenBank/DDBJ databases">
        <authorList>
            <consortium name="AG Swart"/>
            <person name="Singh M."/>
            <person name="Singh A."/>
            <person name="Seah K."/>
            <person name="Emmerich C."/>
        </authorList>
    </citation>
    <scope>NUCLEOTIDE SEQUENCE</scope>
    <source>
        <strain evidence="1">DP1</strain>
    </source>
</reference>
<protein>
    <submittedName>
        <fullName evidence="1">Uncharacterized protein</fullName>
    </submittedName>
</protein>
<organism evidence="1 2">
    <name type="scientific">Euplotes crassus</name>
    <dbReference type="NCBI Taxonomy" id="5936"/>
    <lineage>
        <taxon>Eukaryota</taxon>
        <taxon>Sar</taxon>
        <taxon>Alveolata</taxon>
        <taxon>Ciliophora</taxon>
        <taxon>Intramacronucleata</taxon>
        <taxon>Spirotrichea</taxon>
        <taxon>Hypotrichia</taxon>
        <taxon>Euplotida</taxon>
        <taxon>Euplotidae</taxon>
        <taxon>Moneuplotes</taxon>
    </lineage>
</organism>
<accession>A0AAD1XBJ1</accession>